<organism evidence="2 3">
    <name type="scientific">Paramecium tetraurelia</name>
    <dbReference type="NCBI Taxonomy" id="5888"/>
    <lineage>
        <taxon>Eukaryota</taxon>
        <taxon>Sar</taxon>
        <taxon>Alveolata</taxon>
        <taxon>Ciliophora</taxon>
        <taxon>Intramacronucleata</taxon>
        <taxon>Oligohymenophorea</taxon>
        <taxon>Peniculida</taxon>
        <taxon>Parameciidae</taxon>
        <taxon>Paramecium</taxon>
    </lineage>
</organism>
<feature type="region of interest" description="Disordered" evidence="1">
    <location>
        <begin position="70"/>
        <end position="92"/>
    </location>
</feature>
<sequence>MSASMELLQGEQLKHFFDNHLILHKNHDFEQQIFWKFEQSENYQILIMYVEGLIYKIHFRQQQLHEEDGKLKEISKQQEMKQEDSQPYSPIE</sequence>
<dbReference type="HOGENOM" id="CLU_2417933_0_0_1"/>
<evidence type="ECO:0000256" key="1">
    <source>
        <dbReference type="SAM" id="MobiDB-lite"/>
    </source>
</evidence>
<dbReference type="GeneID" id="5044172"/>
<proteinExistence type="predicted"/>
<protein>
    <submittedName>
        <fullName evidence="2">Uncharacterized protein</fullName>
    </submittedName>
</protein>
<dbReference type="Proteomes" id="UP000000600">
    <property type="component" value="Unassembled WGS sequence"/>
</dbReference>
<feature type="compositionally biased region" description="Basic and acidic residues" evidence="1">
    <location>
        <begin position="70"/>
        <end position="84"/>
    </location>
</feature>
<accession>A0E6Q5</accession>
<evidence type="ECO:0000313" key="3">
    <source>
        <dbReference type="Proteomes" id="UP000000600"/>
    </source>
</evidence>
<keyword evidence="3" id="KW-1185">Reference proteome</keyword>
<name>A0E6Q5_PARTE</name>
<dbReference type="AlphaFoldDB" id="A0E6Q5"/>
<reference evidence="2 3" key="1">
    <citation type="journal article" date="2006" name="Nature">
        <title>Global trends of whole-genome duplications revealed by the ciliate Paramecium tetraurelia.</title>
        <authorList>
            <consortium name="Genoscope"/>
            <person name="Aury J.-M."/>
            <person name="Jaillon O."/>
            <person name="Duret L."/>
            <person name="Noel B."/>
            <person name="Jubin C."/>
            <person name="Porcel B.M."/>
            <person name="Segurens B."/>
            <person name="Daubin V."/>
            <person name="Anthouard V."/>
            <person name="Aiach N."/>
            <person name="Arnaiz O."/>
            <person name="Billaut A."/>
            <person name="Beisson J."/>
            <person name="Blanc I."/>
            <person name="Bouhouche K."/>
            <person name="Camara F."/>
            <person name="Duharcourt S."/>
            <person name="Guigo R."/>
            <person name="Gogendeau D."/>
            <person name="Katinka M."/>
            <person name="Keller A.-M."/>
            <person name="Kissmehl R."/>
            <person name="Klotz C."/>
            <person name="Koll F."/>
            <person name="Le Moue A."/>
            <person name="Lepere C."/>
            <person name="Malinsky S."/>
            <person name="Nowacki M."/>
            <person name="Nowak J.K."/>
            <person name="Plattner H."/>
            <person name="Poulain J."/>
            <person name="Ruiz F."/>
            <person name="Serrano V."/>
            <person name="Zagulski M."/>
            <person name="Dessen P."/>
            <person name="Betermier M."/>
            <person name="Weissenbach J."/>
            <person name="Scarpelli C."/>
            <person name="Schachter V."/>
            <person name="Sperling L."/>
            <person name="Meyer E."/>
            <person name="Cohen J."/>
            <person name="Wincker P."/>
        </authorList>
    </citation>
    <scope>NUCLEOTIDE SEQUENCE [LARGE SCALE GENOMIC DNA]</scope>
    <source>
        <strain evidence="2 3">Stock d4-2</strain>
    </source>
</reference>
<dbReference type="InParanoid" id="A0E6Q5"/>
<dbReference type="EMBL" id="CT868661">
    <property type="protein sequence ID" value="CAK90972.1"/>
    <property type="molecule type" value="Genomic_DNA"/>
</dbReference>
<dbReference type="KEGG" id="ptm:GSPATT00023700001"/>
<dbReference type="RefSeq" id="XP_001458369.1">
    <property type="nucleotide sequence ID" value="XM_001458332.1"/>
</dbReference>
<gene>
    <name evidence="2" type="ORF">GSPATT00023700001</name>
</gene>
<evidence type="ECO:0000313" key="2">
    <source>
        <dbReference type="EMBL" id="CAK90972.1"/>
    </source>
</evidence>